<dbReference type="Proteomes" id="UP000694844">
    <property type="component" value="Chromosome 4"/>
</dbReference>
<dbReference type="GO" id="GO:0043161">
    <property type="term" value="P:proteasome-mediated ubiquitin-dependent protein catabolic process"/>
    <property type="evidence" value="ECO:0007669"/>
    <property type="project" value="UniProtKB-ARBA"/>
</dbReference>
<evidence type="ECO:0000256" key="7">
    <source>
        <dbReference type="PROSITE-ProRule" id="PRU00023"/>
    </source>
</evidence>
<dbReference type="FunFam" id="1.25.40.20:FF:000264">
    <property type="entry name" value="Fem-1 homolog B"/>
    <property type="match status" value="1"/>
</dbReference>
<dbReference type="Pfam" id="PF12796">
    <property type="entry name" value="Ank_2"/>
    <property type="match status" value="2"/>
</dbReference>
<dbReference type="InterPro" id="IPR002110">
    <property type="entry name" value="Ankyrin_rpt"/>
</dbReference>
<dbReference type="SMART" id="SM00248">
    <property type="entry name" value="ANK"/>
    <property type="match status" value="8"/>
</dbReference>
<evidence type="ECO:0000256" key="2">
    <source>
        <dbReference type="ARBA" id="ARBA00022737"/>
    </source>
</evidence>
<dbReference type="PANTHER" id="PTHR24173">
    <property type="entry name" value="ANKYRIN REPEAT CONTAINING"/>
    <property type="match status" value="1"/>
</dbReference>
<dbReference type="OrthoDB" id="4429489at2759"/>
<keyword evidence="3" id="KW-0833">Ubl conjugation pathway</keyword>
<feature type="repeat" description="ANK" evidence="7">
    <location>
        <begin position="130"/>
        <end position="162"/>
    </location>
</feature>
<dbReference type="PROSITE" id="PS50297">
    <property type="entry name" value="ANK_REP_REGION"/>
    <property type="match status" value="3"/>
</dbReference>
<dbReference type="GO" id="GO:0005737">
    <property type="term" value="C:cytoplasm"/>
    <property type="evidence" value="ECO:0007669"/>
    <property type="project" value="UniProtKB-SubCell"/>
</dbReference>
<dbReference type="InterPro" id="IPR036770">
    <property type="entry name" value="Ankyrin_rpt-contain_sf"/>
</dbReference>
<dbReference type="GO" id="GO:0003006">
    <property type="term" value="P:developmental process involved in reproduction"/>
    <property type="evidence" value="ECO:0007669"/>
    <property type="project" value="UniProtKB-ARBA"/>
</dbReference>
<evidence type="ECO:0000256" key="1">
    <source>
        <dbReference type="ARBA" id="ARBA00004906"/>
    </source>
</evidence>
<reference evidence="9" key="1">
    <citation type="submission" date="2025-08" db="UniProtKB">
        <authorList>
            <consortium name="RefSeq"/>
        </authorList>
    </citation>
    <scope>IDENTIFICATION</scope>
    <source>
        <tissue evidence="9">Whole sample</tissue>
    </source>
</reference>
<gene>
    <name evidence="9" type="primary">LOC111127986</name>
</gene>
<evidence type="ECO:0000313" key="8">
    <source>
        <dbReference type="Proteomes" id="UP000694844"/>
    </source>
</evidence>
<protein>
    <recommendedName>
        <fullName evidence="6">Protein fem-1 homolog B</fullName>
    </recommendedName>
</protein>
<comment type="similarity">
    <text evidence="5">Belongs to the fem-1 family.</text>
</comment>
<dbReference type="Pfam" id="PF00023">
    <property type="entry name" value="Ank"/>
    <property type="match status" value="1"/>
</dbReference>
<accession>A0A8B8DMP6</accession>
<dbReference type="GeneID" id="111127986"/>
<dbReference type="PROSITE" id="PS50088">
    <property type="entry name" value="ANK_REPEAT"/>
    <property type="match status" value="3"/>
</dbReference>
<evidence type="ECO:0000256" key="4">
    <source>
        <dbReference type="ARBA" id="ARBA00023043"/>
    </source>
</evidence>
<keyword evidence="4 7" id="KW-0040">ANK repeat</keyword>
<keyword evidence="8" id="KW-1185">Reference proteome</keyword>
<dbReference type="PRINTS" id="PR01415">
    <property type="entry name" value="ANKYRIN"/>
</dbReference>
<dbReference type="AlphaFoldDB" id="A0A8B8DMP6"/>
<keyword evidence="2" id="KW-0677">Repeat</keyword>
<dbReference type="KEGG" id="cvn:111127986"/>
<organism evidence="8 9">
    <name type="scientific">Crassostrea virginica</name>
    <name type="common">Eastern oyster</name>
    <dbReference type="NCBI Taxonomy" id="6565"/>
    <lineage>
        <taxon>Eukaryota</taxon>
        <taxon>Metazoa</taxon>
        <taxon>Spiralia</taxon>
        <taxon>Lophotrochozoa</taxon>
        <taxon>Mollusca</taxon>
        <taxon>Bivalvia</taxon>
        <taxon>Autobranchia</taxon>
        <taxon>Pteriomorphia</taxon>
        <taxon>Ostreida</taxon>
        <taxon>Ostreoidea</taxon>
        <taxon>Ostreidae</taxon>
        <taxon>Crassostrea</taxon>
    </lineage>
</organism>
<evidence type="ECO:0000313" key="9">
    <source>
        <dbReference type="RefSeq" id="XP_022329040.1"/>
    </source>
</evidence>
<dbReference type="PANTHER" id="PTHR24173:SF78">
    <property type="entry name" value="PROTEIN FEM-1 HOMOLOG B"/>
    <property type="match status" value="1"/>
</dbReference>
<dbReference type="RefSeq" id="XP_022329040.1">
    <property type="nucleotide sequence ID" value="XM_022473332.1"/>
</dbReference>
<dbReference type="SUPFAM" id="SSF48403">
    <property type="entry name" value="Ankyrin repeat"/>
    <property type="match status" value="1"/>
</dbReference>
<dbReference type="InterPro" id="IPR011990">
    <property type="entry name" value="TPR-like_helical_dom_sf"/>
</dbReference>
<evidence type="ECO:0000256" key="5">
    <source>
        <dbReference type="ARBA" id="ARBA00038500"/>
    </source>
</evidence>
<dbReference type="Gene3D" id="1.25.40.20">
    <property type="entry name" value="Ankyrin repeat-containing domain"/>
    <property type="match status" value="3"/>
</dbReference>
<comment type="pathway">
    <text evidence="1">Protein modification; protein ubiquitination.</text>
</comment>
<evidence type="ECO:0000256" key="3">
    <source>
        <dbReference type="ARBA" id="ARBA00022786"/>
    </source>
</evidence>
<evidence type="ECO:0000256" key="6">
    <source>
        <dbReference type="ARBA" id="ARBA00072197"/>
    </source>
</evidence>
<sequence length="636" mass="71213">MTSNVKTAEEIGALKQCVHSAARDGRAISIFAMLWNLDKHLLDDILDCHTSENGQITTPLIIACRNGEEKVVSILLSKFKINLEQTGTVKFDGFVLEGATALWCAAGAGHLGIVKLLLEHGADVNHATKTNSTPLRAACFDGRLDVVQCLVENGADISIPNKYNNTCLMITSYKGHVGVVRYLLEKGANPDSTAHCGATAMHFAAECGHLEVVKDLVRFYGKQIPNDYGMTPLLVAAECGKSDVVEFLTTNVETKEEKINAYELLGASFANDKENYDVMKAFTFLCEAMHLRYSDPDNIITKEDYPCVEAYNNRVECKTLGELNAIKYDFEALHMESLTIRERILGPDNPDVLHPIIFRGAAYADSKRFDRCIALWLHAMKLSHKNKRSIAKDLLRLSQVFAEMIHINEPVLFVNVKEVFKYAMAELTNDKEKIMNSEEDRDALFEIHQTNIHTCLYLLAIILKTKQDEKEIGELYSLVYQFQKLNPILKNGYTLLHMAVDSATFVDDFHVDDVVSFPDSGVARLLIKCGGDVNAQDFAGNTPMHALVNISSKASVNVKEVELTMQVLIDSDAHLDICNKDRKTTMDYAKREEDAMILRASFQLSLKCLTATYIRNNEIPYQNLIPQLLEEFLSLH</sequence>
<feature type="repeat" description="ANK" evidence="7">
    <location>
        <begin position="163"/>
        <end position="195"/>
    </location>
</feature>
<dbReference type="Gene3D" id="1.25.40.10">
    <property type="entry name" value="Tetratricopeptide repeat domain"/>
    <property type="match status" value="1"/>
</dbReference>
<feature type="repeat" description="ANK" evidence="7">
    <location>
        <begin position="97"/>
        <end position="129"/>
    </location>
</feature>
<proteinExistence type="inferred from homology"/>
<name>A0A8B8DMP6_CRAVI</name>